<accession>A0A9P3LSI6</accession>
<dbReference type="Proteomes" id="UP000827284">
    <property type="component" value="Unassembled WGS sequence"/>
</dbReference>
<evidence type="ECO:0000313" key="2">
    <source>
        <dbReference type="Proteomes" id="UP000827284"/>
    </source>
</evidence>
<dbReference type="InterPro" id="IPR010828">
    <property type="entry name" value="Atf2/Sli1-like"/>
</dbReference>
<sequence length="507" mass="56963">MSLPFVRDVANLERYSLARANAGVYSNVIVGTRLQIQPLEGKAAPPLPQDHSGWLQFLARPLTNLIQQHSVLSVVVGDHLSPHPKFLRMPSVDLNKVIRVATVRCPADVSEVLAEEHRVMFDYLDVEVPLWRIIVVQVQEDDTFYILYNFQHAIGDGRSAMALTEQLVEQINLDAALHGTDRPLSSTVVTSPTHELPLNMEARVNCQPSYTLLIKEATTGLLLPGFLKKAIEQKYWAGEIDATLEAPHETEVDIWFLTQEETSLMAKAAKARNTTVQAILFAASVFATKAVYLSKVDKEKNIVTTTKDILTFGTPVSLRSLVQPPIARNDQGSYTSEITTKNIRVRLDTEFWVLAQKYRKEIVKGTTTRKGVRHLLEYTGLLEFIPKDSWDDFMKGHIKKEQHGRQTTLKLSNIGKAWDQTATEATPIAFKVLHSVFSQDASTISSPFTLNAATANGILTVTSTWQRATFKSKESAQRFMTEFKRILLVSSEPERKEYHFRDALTGF</sequence>
<dbReference type="PANTHER" id="PTHR28037:SF1">
    <property type="entry name" value="ALCOHOL O-ACETYLTRANSFERASE 1-RELATED"/>
    <property type="match status" value="1"/>
</dbReference>
<comment type="caution">
    <text evidence="1">The sequence shown here is derived from an EMBL/GenBank/DDBJ whole genome shotgun (WGS) entry which is preliminary data.</text>
</comment>
<organism evidence="1 2">
    <name type="scientific">Entomortierella parvispora</name>
    <dbReference type="NCBI Taxonomy" id="205924"/>
    <lineage>
        <taxon>Eukaryota</taxon>
        <taxon>Fungi</taxon>
        <taxon>Fungi incertae sedis</taxon>
        <taxon>Mucoromycota</taxon>
        <taxon>Mortierellomycotina</taxon>
        <taxon>Mortierellomycetes</taxon>
        <taxon>Mortierellales</taxon>
        <taxon>Mortierellaceae</taxon>
        <taxon>Entomortierella</taxon>
    </lineage>
</organism>
<dbReference type="SUPFAM" id="SSF52777">
    <property type="entry name" value="CoA-dependent acyltransferases"/>
    <property type="match status" value="2"/>
</dbReference>
<reference evidence="1" key="1">
    <citation type="submission" date="2021-11" db="EMBL/GenBank/DDBJ databases">
        <authorList>
            <person name="Herlambang A."/>
            <person name="Guo Y."/>
            <person name="Takashima Y."/>
            <person name="Nishizawa T."/>
        </authorList>
    </citation>
    <scope>NUCLEOTIDE SEQUENCE</scope>
    <source>
        <strain evidence="1">E1425</strain>
    </source>
</reference>
<dbReference type="InterPro" id="IPR052058">
    <property type="entry name" value="Alcohol_O-acetyltransferase"/>
</dbReference>
<reference evidence="1" key="2">
    <citation type="journal article" date="2022" name="Microbiol. Resour. Announc.">
        <title>Whole-Genome Sequence of Entomortierella parvispora E1425, a Mucoromycotan Fungus Associated with Burkholderiaceae-Related Endosymbiotic Bacteria.</title>
        <authorList>
            <person name="Herlambang A."/>
            <person name="Guo Y."/>
            <person name="Takashima Y."/>
            <person name="Narisawa K."/>
            <person name="Ohta H."/>
            <person name="Nishizawa T."/>
        </authorList>
    </citation>
    <scope>NUCLEOTIDE SEQUENCE</scope>
    <source>
        <strain evidence="1">E1425</strain>
    </source>
</reference>
<keyword evidence="2" id="KW-1185">Reference proteome</keyword>
<dbReference type="Gene3D" id="3.30.559.30">
    <property type="entry name" value="Nonribosomal peptide synthetase, condensation domain"/>
    <property type="match status" value="1"/>
</dbReference>
<proteinExistence type="predicted"/>
<gene>
    <name evidence="1" type="ORF">EMPS_01265</name>
</gene>
<evidence type="ECO:0008006" key="3">
    <source>
        <dbReference type="Google" id="ProtNLM"/>
    </source>
</evidence>
<evidence type="ECO:0000313" key="1">
    <source>
        <dbReference type="EMBL" id="GJJ68919.1"/>
    </source>
</evidence>
<dbReference type="AlphaFoldDB" id="A0A9P3LSI6"/>
<dbReference type="InterPro" id="IPR023213">
    <property type="entry name" value="CAT-like_dom_sf"/>
</dbReference>
<dbReference type="EMBL" id="BQFW01000002">
    <property type="protein sequence ID" value="GJJ68919.1"/>
    <property type="molecule type" value="Genomic_DNA"/>
</dbReference>
<protein>
    <recommendedName>
        <fullName evidence="3">Alcohol acetyltransferase</fullName>
    </recommendedName>
</protein>
<dbReference type="Pfam" id="PF07247">
    <property type="entry name" value="AATase"/>
    <property type="match status" value="1"/>
</dbReference>
<dbReference type="PANTHER" id="PTHR28037">
    <property type="entry name" value="ALCOHOL O-ACETYLTRANSFERASE 1-RELATED"/>
    <property type="match status" value="1"/>
</dbReference>
<dbReference type="OrthoDB" id="2150604at2759"/>
<dbReference type="Gene3D" id="3.30.559.10">
    <property type="entry name" value="Chloramphenicol acetyltransferase-like domain"/>
    <property type="match status" value="1"/>
</dbReference>
<name>A0A9P3LSI6_9FUNG</name>